<proteinExistence type="evidence at transcript level"/>
<dbReference type="EMBL" id="HE858067">
    <property type="protein sequence ID" value="CCI55634.2"/>
    <property type="molecule type" value="mRNA"/>
</dbReference>
<evidence type="ECO:0000313" key="1">
    <source>
        <dbReference type="EMBL" id="CCI55634.2"/>
    </source>
</evidence>
<protein>
    <submittedName>
        <fullName evidence="1">MpBBI</fullName>
    </submittedName>
</protein>
<reference evidence="1" key="3">
    <citation type="submission" date="2014-07" db="EMBL/GenBank/DDBJ databases">
        <authorList>
            <person name="Lopez L."/>
        </authorList>
    </citation>
    <scope>NUCLEOTIDE SEQUENCE</scope>
    <source>
        <tissue evidence="1">Seed</tissue>
    </source>
</reference>
<organism evidence="1">
    <name type="scientific">Maclura pomifera</name>
    <name type="common">Osage orange</name>
    <name type="synonym">Ioxylon pomiferum</name>
    <dbReference type="NCBI Taxonomy" id="3496"/>
    <lineage>
        <taxon>Eukaryota</taxon>
        <taxon>Viridiplantae</taxon>
        <taxon>Streptophyta</taxon>
        <taxon>Embryophyta</taxon>
        <taxon>Tracheophyta</taxon>
        <taxon>Spermatophyta</taxon>
        <taxon>Magnoliopsida</taxon>
        <taxon>eudicotyledons</taxon>
        <taxon>Gunneridae</taxon>
        <taxon>Pentapetalae</taxon>
        <taxon>rosids</taxon>
        <taxon>fabids</taxon>
        <taxon>Rosales</taxon>
        <taxon>Moraceae</taxon>
        <taxon>Chlorophoreae</taxon>
        <taxon>Maclura</taxon>
    </lineage>
</organism>
<accession>I7JDE8</accession>
<name>I7JDE8_MACPO</name>
<dbReference type="AlphaFoldDB" id="I7JDE8"/>
<gene>
    <name evidence="1" type="primary">mpi-1</name>
</gene>
<reference evidence="1" key="1">
    <citation type="submission" date="2012-07" db="EMBL/GenBank/DDBJ databases">
        <title>Cloning and sequencing of a cysteine protease that is expressed in the latex of V. quercifolia.</title>
        <authorList>
            <person name="Natalucci C.L."/>
            <person name="Trejo S.A."/>
            <person name="Torres M.J."/>
            <person name="Lopez L.M.I."/>
        </authorList>
    </citation>
    <scope>NUCLEOTIDE SEQUENCE</scope>
    <source>
        <tissue evidence="1">Seed</tissue>
    </source>
</reference>
<sequence length="65" mass="7379">AREPKFSTHCECEEESRCYRTDRKVGGCPSSCGPERCACTRMNPPTCWCTYEVDSCSTIVMPHQQ</sequence>
<reference evidence="1" key="2">
    <citation type="submission" date="2012-07" db="EMBL/GenBank/DDBJ databases">
        <title>Cloning of trypsin, chymotrypsin, and kallikrein inhibitor isolated from Maclura pomifera (Raf.) Schneid. seeds.</title>
        <authorList>
            <person name="Trejo S.A."/>
            <person name="Lazza C.M."/>
            <person name="Aviles F.X."/>
            <person name="Caffini N.O."/>
            <person name="Lopez L.M.I."/>
        </authorList>
    </citation>
    <scope>NUCLEOTIDE SEQUENCE</scope>
    <source>
        <tissue evidence="1">Seed</tissue>
    </source>
</reference>
<feature type="non-terminal residue" evidence="1">
    <location>
        <position position="1"/>
    </location>
</feature>